<dbReference type="PROSITE" id="PS51257">
    <property type="entry name" value="PROKAR_LIPOPROTEIN"/>
    <property type="match status" value="1"/>
</dbReference>
<evidence type="ECO:0000256" key="3">
    <source>
        <dbReference type="ARBA" id="ARBA00023004"/>
    </source>
</evidence>
<dbReference type="AlphaFoldDB" id="A0A517NPS6"/>
<dbReference type="InterPro" id="IPR036909">
    <property type="entry name" value="Cyt_c-like_dom_sf"/>
</dbReference>
<evidence type="ECO:0000256" key="1">
    <source>
        <dbReference type="ARBA" id="ARBA00022617"/>
    </source>
</evidence>
<proteinExistence type="predicted"/>
<feature type="domain" description="Cytochrome c" evidence="6">
    <location>
        <begin position="105"/>
        <end position="199"/>
    </location>
</feature>
<keyword evidence="1 4" id="KW-0349">Heme</keyword>
<evidence type="ECO:0000313" key="8">
    <source>
        <dbReference type="Proteomes" id="UP000319817"/>
    </source>
</evidence>
<dbReference type="Gene3D" id="1.10.760.10">
    <property type="entry name" value="Cytochrome c-like domain"/>
    <property type="match status" value="2"/>
</dbReference>
<accession>A0A517NPS6</accession>
<evidence type="ECO:0000313" key="7">
    <source>
        <dbReference type="EMBL" id="QDT09128.1"/>
    </source>
</evidence>
<keyword evidence="3 4" id="KW-0408">Iron</keyword>
<keyword evidence="2 4" id="KW-0479">Metal-binding</keyword>
<dbReference type="GO" id="GO:0020037">
    <property type="term" value="F:heme binding"/>
    <property type="evidence" value="ECO:0007669"/>
    <property type="project" value="InterPro"/>
</dbReference>
<dbReference type="PANTHER" id="PTHR33751:SF1">
    <property type="entry name" value="CBB3-TYPE CYTOCHROME C OXIDASE SUBUNIT FIXP"/>
    <property type="match status" value="1"/>
</dbReference>
<feature type="compositionally biased region" description="Acidic residues" evidence="5">
    <location>
        <begin position="316"/>
        <end position="327"/>
    </location>
</feature>
<feature type="region of interest" description="Disordered" evidence="5">
    <location>
        <begin position="311"/>
        <end position="333"/>
    </location>
</feature>
<dbReference type="Proteomes" id="UP000319817">
    <property type="component" value="Chromosome"/>
</dbReference>
<evidence type="ECO:0000259" key="6">
    <source>
        <dbReference type="PROSITE" id="PS51007"/>
    </source>
</evidence>
<dbReference type="EMBL" id="CP036526">
    <property type="protein sequence ID" value="QDT09128.1"/>
    <property type="molecule type" value="Genomic_DNA"/>
</dbReference>
<dbReference type="InterPro" id="IPR050597">
    <property type="entry name" value="Cytochrome_c_Oxidase_Subunit"/>
</dbReference>
<dbReference type="GO" id="GO:0009055">
    <property type="term" value="F:electron transfer activity"/>
    <property type="evidence" value="ECO:0007669"/>
    <property type="project" value="InterPro"/>
</dbReference>
<dbReference type="SUPFAM" id="SSF46626">
    <property type="entry name" value="Cytochrome c"/>
    <property type="match status" value="2"/>
</dbReference>
<gene>
    <name evidence="7" type="ORF">K239x_10730</name>
</gene>
<reference evidence="7 8" key="1">
    <citation type="submission" date="2019-02" db="EMBL/GenBank/DDBJ databases">
        <title>Deep-cultivation of Planctomycetes and their phenomic and genomic characterization uncovers novel biology.</title>
        <authorList>
            <person name="Wiegand S."/>
            <person name="Jogler M."/>
            <person name="Boedeker C."/>
            <person name="Pinto D."/>
            <person name="Vollmers J."/>
            <person name="Rivas-Marin E."/>
            <person name="Kohn T."/>
            <person name="Peeters S.H."/>
            <person name="Heuer A."/>
            <person name="Rast P."/>
            <person name="Oberbeckmann S."/>
            <person name="Bunk B."/>
            <person name="Jeske O."/>
            <person name="Meyerdierks A."/>
            <person name="Storesund J.E."/>
            <person name="Kallscheuer N."/>
            <person name="Luecker S."/>
            <person name="Lage O.M."/>
            <person name="Pohl T."/>
            <person name="Merkel B.J."/>
            <person name="Hornburger P."/>
            <person name="Mueller R.-W."/>
            <person name="Bruemmer F."/>
            <person name="Labrenz M."/>
            <person name="Spormann A.M."/>
            <person name="Op den Camp H."/>
            <person name="Overmann J."/>
            <person name="Amann R."/>
            <person name="Jetten M.S.M."/>
            <person name="Mascher T."/>
            <person name="Medema M.H."/>
            <person name="Devos D.P."/>
            <person name="Kaster A.-K."/>
            <person name="Ovreas L."/>
            <person name="Rohde M."/>
            <person name="Galperin M.Y."/>
            <person name="Jogler C."/>
        </authorList>
    </citation>
    <scope>NUCLEOTIDE SEQUENCE [LARGE SCALE GENOMIC DNA]</scope>
    <source>
        <strain evidence="7 8">K23_9</strain>
    </source>
</reference>
<dbReference type="PANTHER" id="PTHR33751">
    <property type="entry name" value="CBB3-TYPE CYTOCHROME C OXIDASE SUBUNIT FIXP"/>
    <property type="match status" value="1"/>
</dbReference>
<evidence type="ECO:0000256" key="5">
    <source>
        <dbReference type="SAM" id="MobiDB-lite"/>
    </source>
</evidence>
<name>A0A517NPS6_9BACT</name>
<dbReference type="InterPro" id="IPR009056">
    <property type="entry name" value="Cyt_c-like_dom"/>
</dbReference>
<organism evidence="7 8">
    <name type="scientific">Stieleria marina</name>
    <dbReference type="NCBI Taxonomy" id="1930275"/>
    <lineage>
        <taxon>Bacteria</taxon>
        <taxon>Pseudomonadati</taxon>
        <taxon>Planctomycetota</taxon>
        <taxon>Planctomycetia</taxon>
        <taxon>Pirellulales</taxon>
        <taxon>Pirellulaceae</taxon>
        <taxon>Stieleria</taxon>
    </lineage>
</organism>
<feature type="domain" description="Cytochrome c" evidence="6">
    <location>
        <begin position="407"/>
        <end position="533"/>
    </location>
</feature>
<keyword evidence="8" id="KW-1185">Reference proteome</keyword>
<dbReference type="RefSeq" id="WP_419189697.1">
    <property type="nucleotide sequence ID" value="NZ_CP036526.1"/>
</dbReference>
<evidence type="ECO:0000256" key="2">
    <source>
        <dbReference type="ARBA" id="ARBA00022723"/>
    </source>
</evidence>
<sequence>MLKPNASPATRFRFCSLTCLVGGLVLFVGCSQGEPKPAAFEPNMVHAMKYQIKDDVSYDQALQDANWVVDKMFGTPDEPKLPKVITDEEDYGDLVSLERLDQAAGPFAEGRGLYRQYCATCHGITGNGRGTTSAILNPYPRDYRMGVFKFKSTSRSAKPTRADMVHLIANGIDGTAMKKIPELKDDDVEALADYVVYLSIRGELERSLIDYASQDLDLESGDRVLDYQLFGWIKAEAKQRSAKGEVPEDYEAPEFAPEDLVIDNQEIDEDVFDDFRDIKEMAQWIVPGQTVAQELNDLKSLVTTYESKYKATPPVDMDDSDEDDADDKEAVPPTWSERAEEMLEQIDFCLESWEAAEDIVLDTADAWLEAEDEIIEVPEPPADIPVANSYAEFVELKNGDQADAMKKSIERGQKLFVGKIASCSKCHGEKGLGDGTTNDYDDWTKDWTTRVGLKPEDMDSLVPLLARGALPPLNAKPRNFAEGVFRGGAKAEDLYRRIVAGIAGSPMPAATFVEGQFEEDDVWHLINFIRSVQVAPVVDESTPAQPEPQQTAAK</sequence>
<dbReference type="Pfam" id="PF00034">
    <property type="entry name" value="Cytochrom_C"/>
    <property type="match status" value="1"/>
</dbReference>
<dbReference type="Pfam" id="PF13442">
    <property type="entry name" value="Cytochrome_CBB3"/>
    <property type="match status" value="1"/>
</dbReference>
<protein>
    <submittedName>
        <fullName evidence="7">Cytochrome c</fullName>
    </submittedName>
</protein>
<evidence type="ECO:0000256" key="4">
    <source>
        <dbReference type="PROSITE-ProRule" id="PRU00433"/>
    </source>
</evidence>
<dbReference type="GO" id="GO:0046872">
    <property type="term" value="F:metal ion binding"/>
    <property type="evidence" value="ECO:0007669"/>
    <property type="project" value="UniProtKB-KW"/>
</dbReference>
<dbReference type="PROSITE" id="PS51007">
    <property type="entry name" value="CYTC"/>
    <property type="match status" value="2"/>
</dbReference>